<gene>
    <name evidence="2" type="ORF">LNINA_LOCUS10376</name>
</gene>
<evidence type="ECO:0000313" key="2">
    <source>
        <dbReference type="EMBL" id="CAK1551215.1"/>
    </source>
</evidence>
<protein>
    <submittedName>
        <fullName evidence="2">Uncharacterized protein</fullName>
    </submittedName>
</protein>
<feature type="region of interest" description="Disordered" evidence="1">
    <location>
        <begin position="1"/>
        <end position="23"/>
    </location>
</feature>
<dbReference type="AlphaFoldDB" id="A0AAV1JQU9"/>
<feature type="compositionally biased region" description="Polar residues" evidence="1">
    <location>
        <begin position="1"/>
        <end position="11"/>
    </location>
</feature>
<comment type="caution">
    <text evidence="2">The sequence shown here is derived from an EMBL/GenBank/DDBJ whole genome shotgun (WGS) entry which is preliminary data.</text>
</comment>
<reference evidence="2 3" key="1">
    <citation type="submission" date="2023-11" db="EMBL/GenBank/DDBJ databases">
        <authorList>
            <person name="Okamura Y."/>
        </authorList>
    </citation>
    <scope>NUCLEOTIDE SEQUENCE [LARGE SCALE GENOMIC DNA]</scope>
</reference>
<evidence type="ECO:0000256" key="1">
    <source>
        <dbReference type="SAM" id="MobiDB-lite"/>
    </source>
</evidence>
<feature type="compositionally biased region" description="Polar residues" evidence="1">
    <location>
        <begin position="190"/>
        <end position="202"/>
    </location>
</feature>
<feature type="region of interest" description="Disordered" evidence="1">
    <location>
        <begin position="230"/>
        <end position="249"/>
    </location>
</feature>
<accession>A0AAV1JQU9</accession>
<dbReference type="EMBL" id="CAVLEF010000122">
    <property type="protein sequence ID" value="CAK1551215.1"/>
    <property type="molecule type" value="Genomic_DNA"/>
</dbReference>
<keyword evidence="3" id="KW-1185">Reference proteome</keyword>
<evidence type="ECO:0000313" key="3">
    <source>
        <dbReference type="Proteomes" id="UP001497472"/>
    </source>
</evidence>
<feature type="region of interest" description="Disordered" evidence="1">
    <location>
        <begin position="160"/>
        <end position="206"/>
    </location>
</feature>
<feature type="region of interest" description="Disordered" evidence="1">
    <location>
        <begin position="86"/>
        <end position="120"/>
    </location>
</feature>
<dbReference type="Proteomes" id="UP001497472">
    <property type="component" value="Unassembled WGS sequence"/>
</dbReference>
<name>A0AAV1JQU9_9NEOP</name>
<organism evidence="2 3">
    <name type="scientific">Leptosia nina</name>
    <dbReference type="NCBI Taxonomy" id="320188"/>
    <lineage>
        <taxon>Eukaryota</taxon>
        <taxon>Metazoa</taxon>
        <taxon>Ecdysozoa</taxon>
        <taxon>Arthropoda</taxon>
        <taxon>Hexapoda</taxon>
        <taxon>Insecta</taxon>
        <taxon>Pterygota</taxon>
        <taxon>Neoptera</taxon>
        <taxon>Endopterygota</taxon>
        <taxon>Lepidoptera</taxon>
        <taxon>Glossata</taxon>
        <taxon>Ditrysia</taxon>
        <taxon>Papilionoidea</taxon>
        <taxon>Pieridae</taxon>
        <taxon>Pierinae</taxon>
        <taxon>Leptosia</taxon>
    </lineage>
</organism>
<sequence>MTGPSDESSTFGPARRLDDSIFESNEKNNFEGALMKLTMKPPALKTSTTYPEVDVNSMVKKLPPDYLMFDKMKAIQVAVDKQKAAEAERRMTSREQPAVPEDSGRRMMPKVNFPSTTSTTQINSLRLAVPDPHFHAPGGWQEPKNSASKFGPFGDYPGHWTLPSPVTTAGPIRPTRRSTYRNAKPPSLTPPRTSIESFQTPPQDFKNDFEDINKRLLFDKFDDPSLREEEMEHKMKKRPNQSEEDYEEEIKGIPIRKKRNLEDTTVYPHKIDQTINVKQQANSGDDGEGHAQRELDGNILACVRPVHSDGRCLCLSRSTQRYLFHGALVLSRTIAAISLLLLRSTAFWG</sequence>
<proteinExistence type="predicted"/>